<dbReference type="PANTHER" id="PTHR12277:SF81">
    <property type="entry name" value="PROTEIN ABHD13"/>
    <property type="match status" value="1"/>
</dbReference>
<dbReference type="GeneID" id="40319080"/>
<proteinExistence type="predicted"/>
<sequence>MLGRFVFYPPSPPPSALLIRCRSEMSLIRQEDAVIYYLHIKYSSLQGASASSGRPLTILYSHGNAEDLGSCYETLVVLARAVGVDIVAYDYCGYGFSRAKGQSEPTEERVYADADAVFEELTERLHIEPSRIVLMGRSMGGGPACYLASKHHSVIGGLILLSTFTSCLGAVNCSFLRYLCFRDMFPNEKFLQDVGDCPVLIMHGKNDSVVSFSCAERLLAIVERAQKRLNKGRTVSHYWFKGCNHNDIELVCMNLLGRVLNAFLERVTSYNATRHILPLVG</sequence>
<gene>
    <name evidence="2" type="ORF">Tco025E_05469</name>
</gene>
<dbReference type="Pfam" id="PF00561">
    <property type="entry name" value="Abhydrolase_1"/>
    <property type="match status" value="1"/>
</dbReference>
<protein>
    <submittedName>
        <fullName evidence="2">Serine peptidase</fullName>
    </submittedName>
</protein>
<name>A0A422PD16_9TRYP</name>
<dbReference type="OrthoDB" id="446723at2759"/>
<keyword evidence="3" id="KW-1185">Reference proteome</keyword>
<dbReference type="PANTHER" id="PTHR12277">
    <property type="entry name" value="ALPHA/BETA HYDROLASE DOMAIN-CONTAINING PROTEIN"/>
    <property type="match status" value="1"/>
</dbReference>
<comment type="caution">
    <text evidence="2">The sequence shown here is derived from an EMBL/GenBank/DDBJ whole genome shotgun (WGS) entry which is preliminary data.</text>
</comment>
<evidence type="ECO:0000259" key="1">
    <source>
        <dbReference type="Pfam" id="PF00561"/>
    </source>
</evidence>
<dbReference type="SUPFAM" id="SSF53474">
    <property type="entry name" value="alpha/beta-Hydrolases"/>
    <property type="match status" value="1"/>
</dbReference>
<dbReference type="RefSeq" id="XP_029227539.1">
    <property type="nucleotide sequence ID" value="XM_029372363.1"/>
</dbReference>
<organism evidence="2 3">
    <name type="scientific">Trypanosoma conorhini</name>
    <dbReference type="NCBI Taxonomy" id="83891"/>
    <lineage>
        <taxon>Eukaryota</taxon>
        <taxon>Discoba</taxon>
        <taxon>Euglenozoa</taxon>
        <taxon>Kinetoplastea</taxon>
        <taxon>Metakinetoplastina</taxon>
        <taxon>Trypanosomatida</taxon>
        <taxon>Trypanosomatidae</taxon>
        <taxon>Trypanosoma</taxon>
    </lineage>
</organism>
<evidence type="ECO:0000313" key="2">
    <source>
        <dbReference type="EMBL" id="RNF15605.1"/>
    </source>
</evidence>
<dbReference type="Proteomes" id="UP000284403">
    <property type="component" value="Unassembled WGS sequence"/>
</dbReference>
<dbReference type="Gene3D" id="3.40.50.1820">
    <property type="entry name" value="alpha/beta hydrolase"/>
    <property type="match status" value="1"/>
</dbReference>
<reference evidence="2 3" key="1">
    <citation type="journal article" date="2018" name="BMC Genomics">
        <title>Genomic comparison of Trypanosoma conorhini and Trypanosoma rangeli to Trypanosoma cruzi strains of high and low virulence.</title>
        <authorList>
            <person name="Bradwell K.R."/>
            <person name="Koparde V.N."/>
            <person name="Matveyev A.V."/>
            <person name="Serrano M.G."/>
            <person name="Alves J.M."/>
            <person name="Parikh H."/>
            <person name="Huang B."/>
            <person name="Lee V."/>
            <person name="Espinosa-Alvarez O."/>
            <person name="Ortiz P.A."/>
            <person name="Costa-Martins A.G."/>
            <person name="Teixeira M.M."/>
            <person name="Buck G.A."/>
        </authorList>
    </citation>
    <scope>NUCLEOTIDE SEQUENCE [LARGE SCALE GENOMIC DNA]</scope>
    <source>
        <strain evidence="2 3">025E</strain>
    </source>
</reference>
<evidence type="ECO:0000313" key="3">
    <source>
        <dbReference type="Proteomes" id="UP000284403"/>
    </source>
</evidence>
<dbReference type="InterPro" id="IPR029058">
    <property type="entry name" value="AB_hydrolase_fold"/>
</dbReference>
<feature type="domain" description="AB hydrolase-1" evidence="1">
    <location>
        <begin position="58"/>
        <end position="164"/>
    </location>
</feature>
<accession>A0A422PD16</accession>
<dbReference type="EMBL" id="MKKU01000321">
    <property type="protein sequence ID" value="RNF15605.1"/>
    <property type="molecule type" value="Genomic_DNA"/>
</dbReference>
<dbReference type="InterPro" id="IPR000073">
    <property type="entry name" value="AB_hydrolase_1"/>
</dbReference>
<dbReference type="AlphaFoldDB" id="A0A422PD16"/>